<sequence>MYIWGGTSVLPLVEAAALVTSADQNITLPADGDKRQEFIDLNKPYSGEKQIVYLLNAQGDPERKAIFSGAGTVIKMQGINSKQVTALTAYDGANVEFNADSTDLSASSSKAGVSAIAVVNTSGDNYGSVIRFNSAETRINADAVGTATGVYTEKYSATQFSANTVSNINAVSQKNDAYALLNGGKTIINGTVNLRAATDIGDAMGLVGRYETDGFEFQRVGGSVTTDANSAVNIEAESAQGRTVGVLAERGGWVTFNGALNVTAKAAANDGFGVWANKANSKMMIDGQTDIKVDRGANDSDFKLVRALHAVQGGTIEVNSSGKSNLVTVDGDLYADGKGYTDGSAMSLEIVVNPWTHWEQDTDLRYMQGNKPTVLSADVPTDGSSYINFVMDKAGSYLYGAANGNVYITAKKDTEWQVTGDSDFMALNVNEGLIDLSHQEHYYKTSNPYQKMSIDTLSGNNGNFVINTDILNDAGVTVVKVGTEIYHGGTLNGNTYSYTAADGSDQTINLSDPVIYTRYGDFIHAENSAGAMTHTVYVDDDAFKNEADVTGKYLKFARVTDDVTFNAGTKQVSELFSYKPVLLQTQEEDKAANSELVSKDEFDNLQWVDSTNRDWWITGYNKVTADDPKVPVAALAAGFAGWRYWNENDTLLKRMGELRYSTDAGGDWIRIIRSKHNRGGEYGFSNHMTTVQLGYDKREVRTNGIWRKGIALSRGVGKSSYNKGNGENSNNSLALYGTWLGNKGHYLDLIAKGSRLHSDHETYGEFADSGSGKNWATSISAEYGRKKQLNEAGWFVEPQAQLTYGHLWGDSYTTKNGIEVETDSINSLVGRLGFVLSREFDRNTVKASRYYAKASLLHEFFGDDSVTLRDSKNDDRLTFNDSQGGTWLEVGIGTDVLLSERTNFYFDIEKTFGGTVKTPYRIEGGFRWEF</sequence>
<dbReference type="SUPFAM" id="SSF103515">
    <property type="entry name" value="Autotransporter"/>
    <property type="match status" value="1"/>
</dbReference>
<evidence type="ECO:0000313" key="3">
    <source>
        <dbReference type="Proteomes" id="UP000443070"/>
    </source>
</evidence>
<dbReference type="SMART" id="SM00869">
    <property type="entry name" value="Autotransporter"/>
    <property type="match status" value="1"/>
</dbReference>
<dbReference type="Pfam" id="PF03797">
    <property type="entry name" value="Autotransporter"/>
    <property type="match status" value="1"/>
</dbReference>
<dbReference type="Proteomes" id="UP000443070">
    <property type="component" value="Unassembled WGS sequence"/>
</dbReference>
<keyword evidence="3" id="KW-1185">Reference proteome</keyword>
<evidence type="ECO:0000259" key="1">
    <source>
        <dbReference type="PROSITE" id="PS51208"/>
    </source>
</evidence>
<feature type="domain" description="Autotransporter" evidence="1">
    <location>
        <begin position="660"/>
        <end position="930"/>
    </location>
</feature>
<dbReference type="InterPro" id="IPR005546">
    <property type="entry name" value="Autotransporte_beta"/>
</dbReference>
<protein>
    <submittedName>
        <fullName evidence="2">Autotransporter outer membrane beta-barrel domain-containing protein</fullName>
    </submittedName>
</protein>
<name>A0ABW9S4B9_9FIRM</name>
<proteinExistence type="predicted"/>
<dbReference type="PRINTS" id="PR01484">
    <property type="entry name" value="PRTACTNFAMLY"/>
</dbReference>
<dbReference type="NCBIfam" id="TIGR01414">
    <property type="entry name" value="autotrans_barl"/>
    <property type="match status" value="1"/>
</dbReference>
<dbReference type="Gene3D" id="2.40.128.130">
    <property type="entry name" value="Autotransporter beta-domain"/>
    <property type="match status" value="1"/>
</dbReference>
<accession>A0ABW9S4B9</accession>
<dbReference type="Gene3D" id="2.160.20.20">
    <property type="match status" value="1"/>
</dbReference>
<dbReference type="PROSITE" id="PS51208">
    <property type="entry name" value="AUTOTRANSPORTER"/>
    <property type="match status" value="1"/>
</dbReference>
<dbReference type="InterPro" id="IPR003991">
    <property type="entry name" value="Pertactin_virulence_factor"/>
</dbReference>
<dbReference type="EMBL" id="WNBW01000003">
    <property type="protein sequence ID" value="MTU03911.1"/>
    <property type="molecule type" value="Genomic_DNA"/>
</dbReference>
<evidence type="ECO:0000313" key="2">
    <source>
        <dbReference type="EMBL" id="MTU03911.1"/>
    </source>
</evidence>
<dbReference type="InterPro" id="IPR012332">
    <property type="entry name" value="Autotransporter_pectin_lyase_C"/>
</dbReference>
<comment type="caution">
    <text evidence="2">The sequence shown here is derived from an EMBL/GenBank/DDBJ whole genome shotgun (WGS) entry which is preliminary data.</text>
</comment>
<dbReference type="InterPro" id="IPR036709">
    <property type="entry name" value="Autotransporte_beta_dom_sf"/>
</dbReference>
<reference evidence="2 3" key="1">
    <citation type="journal article" date="2019" name="Nat. Med.">
        <title>A library of human gut bacterial isolates paired with longitudinal multiomics data enables mechanistic microbiome research.</title>
        <authorList>
            <person name="Poyet M."/>
            <person name="Groussin M."/>
            <person name="Gibbons S.M."/>
            <person name="Avila-Pacheco J."/>
            <person name="Jiang X."/>
            <person name="Kearney S.M."/>
            <person name="Perrotta A.R."/>
            <person name="Berdy B."/>
            <person name="Zhao S."/>
            <person name="Lieberman T.D."/>
            <person name="Swanson P.K."/>
            <person name="Smith M."/>
            <person name="Roesemann S."/>
            <person name="Alexander J.E."/>
            <person name="Rich S.A."/>
            <person name="Livny J."/>
            <person name="Vlamakis H."/>
            <person name="Clish C."/>
            <person name="Bullock K."/>
            <person name="Deik A."/>
            <person name="Scott J."/>
            <person name="Pierce K.A."/>
            <person name="Xavier R.J."/>
            <person name="Alm E.J."/>
        </authorList>
    </citation>
    <scope>NUCLEOTIDE SEQUENCE [LARGE SCALE GENOMIC DNA]</scope>
    <source>
        <strain evidence="2 3">BIOML-A3</strain>
    </source>
</reference>
<organism evidence="2 3">
    <name type="scientific">Phascolarctobacterium faecium</name>
    <dbReference type="NCBI Taxonomy" id="33025"/>
    <lineage>
        <taxon>Bacteria</taxon>
        <taxon>Bacillati</taxon>
        <taxon>Bacillota</taxon>
        <taxon>Negativicutes</taxon>
        <taxon>Acidaminococcales</taxon>
        <taxon>Acidaminococcaceae</taxon>
        <taxon>Phascolarctobacterium</taxon>
    </lineage>
</organism>
<gene>
    <name evidence="2" type="ORF">GMD18_05815</name>
</gene>
<dbReference type="RefSeq" id="WP_173020326.1">
    <property type="nucleotide sequence ID" value="NZ_WNBU01000003.1"/>
</dbReference>
<dbReference type="InterPro" id="IPR006315">
    <property type="entry name" value="OM_autotransptr_brl_dom"/>
</dbReference>